<reference evidence="4" key="1">
    <citation type="submission" date="2020-01" db="EMBL/GenBank/DDBJ databases">
        <title>Draft genome sequence of the Termite Coptotermes fromosanus.</title>
        <authorList>
            <person name="Itakura S."/>
            <person name="Yosikawa Y."/>
            <person name="Umezawa K."/>
        </authorList>
    </citation>
    <scope>NUCLEOTIDE SEQUENCE [LARGE SCALE GENOMIC DNA]</scope>
</reference>
<dbReference type="GO" id="GO:0006457">
    <property type="term" value="P:protein folding"/>
    <property type="evidence" value="ECO:0007669"/>
    <property type="project" value="InterPro"/>
</dbReference>
<dbReference type="CDD" id="cd23157">
    <property type="entry name" value="Prefoldin_5"/>
    <property type="match status" value="1"/>
</dbReference>
<dbReference type="Pfam" id="PF02996">
    <property type="entry name" value="Prefoldin"/>
    <property type="match status" value="1"/>
</dbReference>
<dbReference type="FunFam" id="1.10.287.370:FF:000004">
    <property type="entry name" value="Probable prefoldin subunit 5"/>
    <property type="match status" value="1"/>
</dbReference>
<organism evidence="3 4">
    <name type="scientific">Coptotermes formosanus</name>
    <name type="common">Formosan subterranean termite</name>
    <dbReference type="NCBI Taxonomy" id="36987"/>
    <lineage>
        <taxon>Eukaryota</taxon>
        <taxon>Metazoa</taxon>
        <taxon>Ecdysozoa</taxon>
        <taxon>Arthropoda</taxon>
        <taxon>Hexapoda</taxon>
        <taxon>Insecta</taxon>
        <taxon>Pterygota</taxon>
        <taxon>Neoptera</taxon>
        <taxon>Polyneoptera</taxon>
        <taxon>Dictyoptera</taxon>
        <taxon>Blattodea</taxon>
        <taxon>Blattoidea</taxon>
        <taxon>Termitoidae</taxon>
        <taxon>Rhinotermitidae</taxon>
        <taxon>Coptotermes</taxon>
    </lineage>
</organism>
<comment type="similarity">
    <text evidence="1">Belongs to the prefoldin subunit alpha family.</text>
</comment>
<gene>
    <name evidence="3" type="ORF">Cfor_00066</name>
</gene>
<dbReference type="GO" id="GO:1990114">
    <property type="term" value="P:RNA polymerase II core complex assembly"/>
    <property type="evidence" value="ECO:0007669"/>
    <property type="project" value="TreeGrafter"/>
</dbReference>
<keyword evidence="4" id="KW-1185">Reference proteome</keyword>
<evidence type="ECO:0000313" key="4">
    <source>
        <dbReference type="Proteomes" id="UP000502823"/>
    </source>
</evidence>
<dbReference type="SUPFAM" id="SSF46579">
    <property type="entry name" value="Prefoldin"/>
    <property type="match status" value="1"/>
</dbReference>
<dbReference type="GO" id="GO:1990113">
    <property type="term" value="P:RNA polymerase I assembly"/>
    <property type="evidence" value="ECO:0007669"/>
    <property type="project" value="TreeGrafter"/>
</dbReference>
<evidence type="ECO:0000256" key="2">
    <source>
        <dbReference type="ARBA" id="ARBA00023186"/>
    </source>
</evidence>
<sequence length="199" mass="22799">MAAKEGRVVQQIELSSLNLPQLMQLKQQLDQEIHMFLDTSRTLRMAQTKFQDSNDCLEKITPDSEGKTIMVPLTGSMYVPGRIANGKSVILDIGTGYYVQKDVDGAKDYFKRKVTFIEEQIDKVMQLSMEKSKLSRGIYAFFSSQILEVVYQAMYGSEAQKELNFAHPFTDNKSNKSRIYENGLSRRMVRQQTFGEARQ</sequence>
<dbReference type="InterPro" id="IPR009053">
    <property type="entry name" value="Prefoldin"/>
</dbReference>
<dbReference type="GO" id="GO:1990115">
    <property type="term" value="P:RNA polymerase III assembly"/>
    <property type="evidence" value="ECO:0007669"/>
    <property type="project" value="TreeGrafter"/>
</dbReference>
<dbReference type="InParanoid" id="A0A6L2PTM8"/>
<dbReference type="Gene3D" id="1.10.287.370">
    <property type="match status" value="1"/>
</dbReference>
<proteinExistence type="inferred from homology"/>
<evidence type="ECO:0000256" key="1">
    <source>
        <dbReference type="ARBA" id="ARBA00010048"/>
    </source>
</evidence>
<dbReference type="GO" id="GO:0005737">
    <property type="term" value="C:cytoplasm"/>
    <property type="evidence" value="ECO:0007669"/>
    <property type="project" value="TreeGrafter"/>
</dbReference>
<dbReference type="PANTHER" id="PTHR12674">
    <property type="entry name" value="PREFOLDIN SUBUNIT 5"/>
    <property type="match status" value="1"/>
</dbReference>
<keyword evidence="2" id="KW-0143">Chaperone</keyword>
<dbReference type="GO" id="GO:0016272">
    <property type="term" value="C:prefoldin complex"/>
    <property type="evidence" value="ECO:0007669"/>
    <property type="project" value="InterPro"/>
</dbReference>
<evidence type="ECO:0008006" key="5">
    <source>
        <dbReference type="Google" id="ProtNLM"/>
    </source>
</evidence>
<comment type="caution">
    <text evidence="3">The sequence shown here is derived from an EMBL/GenBank/DDBJ whole genome shotgun (WGS) entry which is preliminary data.</text>
</comment>
<dbReference type="EMBL" id="BLKM01009030">
    <property type="protein sequence ID" value="GFG35574.1"/>
    <property type="molecule type" value="Genomic_DNA"/>
</dbReference>
<dbReference type="GO" id="GO:0051082">
    <property type="term" value="F:unfolded protein binding"/>
    <property type="evidence" value="ECO:0007669"/>
    <property type="project" value="InterPro"/>
</dbReference>
<name>A0A6L2PTM8_COPFO</name>
<evidence type="ECO:0000313" key="3">
    <source>
        <dbReference type="EMBL" id="GFG35574.1"/>
    </source>
</evidence>
<dbReference type="Proteomes" id="UP000502823">
    <property type="component" value="Unassembled WGS sequence"/>
</dbReference>
<dbReference type="InterPro" id="IPR011599">
    <property type="entry name" value="PFD_alpha_archaea"/>
</dbReference>
<protein>
    <recommendedName>
        <fullName evidence="5">Prefoldin subunit 5</fullName>
    </recommendedName>
</protein>
<dbReference type="FunCoup" id="A0A6L2PTM8">
    <property type="interactions" value="1751"/>
</dbReference>
<dbReference type="PANTHER" id="PTHR12674:SF2">
    <property type="entry name" value="PREFOLDIN SUBUNIT 5"/>
    <property type="match status" value="1"/>
</dbReference>
<dbReference type="OrthoDB" id="10267474at2759"/>
<accession>A0A6L2PTM8</accession>
<dbReference type="NCBIfam" id="TIGR00293">
    <property type="entry name" value="prefoldin subunit alpha"/>
    <property type="match status" value="1"/>
</dbReference>
<dbReference type="InterPro" id="IPR004127">
    <property type="entry name" value="Prefoldin_subunit_alpha"/>
</dbReference>
<dbReference type="AlphaFoldDB" id="A0A6L2PTM8"/>